<dbReference type="EMBL" id="JADIMR010000062">
    <property type="protein sequence ID" value="MBO8446955.1"/>
    <property type="molecule type" value="Genomic_DNA"/>
</dbReference>
<dbReference type="PANTHER" id="PTHR11731:SF193">
    <property type="entry name" value="DIPEPTIDYL PEPTIDASE 9"/>
    <property type="match status" value="1"/>
</dbReference>
<feature type="non-terminal residue" evidence="3">
    <location>
        <position position="425"/>
    </location>
</feature>
<gene>
    <name evidence="3" type="ORF">IAC32_04325</name>
</gene>
<feature type="signal peptide" evidence="1">
    <location>
        <begin position="1"/>
        <end position="20"/>
    </location>
</feature>
<dbReference type="InterPro" id="IPR050278">
    <property type="entry name" value="Serine_Prot_S9B/DPPIV"/>
</dbReference>
<dbReference type="GO" id="GO:0008239">
    <property type="term" value="F:dipeptidyl-peptidase activity"/>
    <property type="evidence" value="ECO:0007669"/>
    <property type="project" value="TreeGrafter"/>
</dbReference>
<reference evidence="3" key="2">
    <citation type="journal article" date="2021" name="PeerJ">
        <title>Extensive microbial diversity within the chicken gut microbiome revealed by metagenomics and culture.</title>
        <authorList>
            <person name="Gilroy R."/>
            <person name="Ravi A."/>
            <person name="Getino M."/>
            <person name="Pursley I."/>
            <person name="Horton D.L."/>
            <person name="Alikhan N.F."/>
            <person name="Baker D."/>
            <person name="Gharbi K."/>
            <person name="Hall N."/>
            <person name="Watson M."/>
            <person name="Adriaenssens E.M."/>
            <person name="Foster-Nyarko E."/>
            <person name="Jarju S."/>
            <person name="Secka A."/>
            <person name="Antonio M."/>
            <person name="Oren A."/>
            <person name="Chaudhuri R.R."/>
            <person name="La Ragione R."/>
            <person name="Hildebrand F."/>
            <person name="Pallen M.J."/>
        </authorList>
    </citation>
    <scope>NUCLEOTIDE SEQUENCE</scope>
    <source>
        <strain evidence="3">D3-1215</strain>
    </source>
</reference>
<evidence type="ECO:0000256" key="1">
    <source>
        <dbReference type="SAM" id="SignalP"/>
    </source>
</evidence>
<organism evidence="3 4">
    <name type="scientific">Candidatus Enterocola intestinipullorum</name>
    <dbReference type="NCBI Taxonomy" id="2840783"/>
    <lineage>
        <taxon>Bacteria</taxon>
        <taxon>Pseudomonadati</taxon>
        <taxon>Bacteroidota</taxon>
        <taxon>Bacteroidia</taxon>
        <taxon>Bacteroidales</taxon>
        <taxon>Candidatus Enterocola</taxon>
    </lineage>
</organism>
<dbReference type="Gene3D" id="2.140.10.30">
    <property type="entry name" value="Dipeptidylpeptidase IV, N-terminal domain"/>
    <property type="match status" value="2"/>
</dbReference>
<accession>A0A9D9HAB0</accession>
<dbReference type="SUPFAM" id="SSF82171">
    <property type="entry name" value="DPP6 N-terminal domain-like"/>
    <property type="match status" value="1"/>
</dbReference>
<evidence type="ECO:0000313" key="4">
    <source>
        <dbReference type="Proteomes" id="UP000823637"/>
    </source>
</evidence>
<dbReference type="Pfam" id="PF00930">
    <property type="entry name" value="DPPIV_N"/>
    <property type="match status" value="1"/>
</dbReference>
<feature type="chain" id="PRO_5039045944" evidence="1">
    <location>
        <begin position="21"/>
        <end position="425"/>
    </location>
</feature>
<name>A0A9D9HAB0_9BACT</name>
<keyword evidence="1" id="KW-0732">Signal</keyword>
<protein>
    <submittedName>
        <fullName evidence="3">DPP IV N-terminal domain-containing protein</fullName>
    </submittedName>
</protein>
<dbReference type="PANTHER" id="PTHR11731">
    <property type="entry name" value="PROTEASE FAMILY S9B,C DIPEPTIDYL-PEPTIDASE IV-RELATED"/>
    <property type="match status" value="1"/>
</dbReference>
<feature type="domain" description="Dipeptidylpeptidase IV N-terminal" evidence="2">
    <location>
        <begin position="86"/>
        <end position="191"/>
    </location>
</feature>
<reference evidence="3" key="1">
    <citation type="submission" date="2020-10" db="EMBL/GenBank/DDBJ databases">
        <authorList>
            <person name="Gilroy R."/>
        </authorList>
    </citation>
    <scope>NUCLEOTIDE SEQUENCE</scope>
    <source>
        <strain evidence="3">D3-1215</strain>
    </source>
</reference>
<sequence>MKRTCLLLFAALFYGGVCSAFVLPSDDGHFCRLSQDGKALLKTDFRTAADDTLLVFKNMRVESLDSVESFEISPDGARILLSRGCGDNYVYRIESNRCDPLSASGRQYCPVFSPDGKKIAFVKDGDVYVKRLEYNTEIRVTEDGDEGVCNGRRGEDYREAFGQDFLLEFSPDGMYLLFAKDNGVRLYSLQYKWTKSISISGGDAYYVTNAKWSSDGNSIILACMDEKQVRFSLLKANASTLVAKTIYNYEATPFVSPLSATFLQIVPGKDDILLMVDKDGIRTLYRLNANGKVINAVSDGKSCVTAFYGVDGQKTYFQTAQAGSWQRDLCAAPLSGGKSSVIAGDSAVNSACLTGSSKYLLLERQYQCSGKQVSVINAAGKQQVVLERIPGIEGRKITGVNGVPVAITPAAGQCGALVVLAAAYE</sequence>
<evidence type="ECO:0000313" key="3">
    <source>
        <dbReference type="EMBL" id="MBO8446955.1"/>
    </source>
</evidence>
<comment type="caution">
    <text evidence="3">The sequence shown here is derived from an EMBL/GenBank/DDBJ whole genome shotgun (WGS) entry which is preliminary data.</text>
</comment>
<evidence type="ECO:0000259" key="2">
    <source>
        <dbReference type="Pfam" id="PF00930"/>
    </source>
</evidence>
<dbReference type="Proteomes" id="UP000823637">
    <property type="component" value="Unassembled WGS sequence"/>
</dbReference>
<dbReference type="GO" id="GO:0006508">
    <property type="term" value="P:proteolysis"/>
    <property type="evidence" value="ECO:0007669"/>
    <property type="project" value="InterPro"/>
</dbReference>
<proteinExistence type="predicted"/>
<dbReference type="AlphaFoldDB" id="A0A9D9HAB0"/>
<dbReference type="InterPro" id="IPR002469">
    <property type="entry name" value="Peptidase_S9B_N"/>
</dbReference>